<dbReference type="EMBL" id="MGHY01000009">
    <property type="protein sequence ID" value="OGM79630.1"/>
    <property type="molecule type" value="Genomic_DNA"/>
</dbReference>
<protein>
    <submittedName>
        <fullName evidence="1">Uncharacterized protein</fullName>
    </submittedName>
</protein>
<proteinExistence type="predicted"/>
<dbReference type="STRING" id="1802538.A2382_01775"/>
<sequence length="164" mass="18822">MTKQMPDFGATPDFYAKEKELQELRYALQEHLEDEIDYYTAVANLADKHIRSILTAFAQQVKMDNTEIQRHIQVPKVSCGELVYPDYCCYWRLKIAKVPEDKLLIFLKLHEGTSQGKFVFHLGYSVATNEPGKMTNHATELDSHNLQALADAVMDLAKAFIYFS</sequence>
<dbReference type="Proteomes" id="UP000178999">
    <property type="component" value="Unassembled WGS sequence"/>
</dbReference>
<evidence type="ECO:0000313" key="2">
    <source>
        <dbReference type="Proteomes" id="UP000178999"/>
    </source>
</evidence>
<reference evidence="1 2" key="1">
    <citation type="journal article" date="2016" name="Nat. Commun.">
        <title>Thousands of microbial genomes shed light on interconnected biogeochemical processes in an aquifer system.</title>
        <authorList>
            <person name="Anantharaman K."/>
            <person name="Brown C.T."/>
            <person name="Hug L.A."/>
            <person name="Sharon I."/>
            <person name="Castelle C.J."/>
            <person name="Probst A.J."/>
            <person name="Thomas B.C."/>
            <person name="Singh A."/>
            <person name="Wilkins M.J."/>
            <person name="Karaoz U."/>
            <person name="Brodie E.L."/>
            <person name="Williams K.H."/>
            <person name="Hubbard S.S."/>
            <person name="Banfield J.F."/>
        </authorList>
    </citation>
    <scope>NUCLEOTIDE SEQUENCE [LARGE SCALE GENOMIC DNA]</scope>
</reference>
<dbReference type="AlphaFoldDB" id="A0A1F8CTJ9"/>
<evidence type="ECO:0000313" key="1">
    <source>
        <dbReference type="EMBL" id="OGM79630.1"/>
    </source>
</evidence>
<organism evidence="1 2">
    <name type="scientific">Candidatus Woesebacteria bacterium RIFOXYB1_FULL_38_16</name>
    <dbReference type="NCBI Taxonomy" id="1802538"/>
    <lineage>
        <taxon>Bacteria</taxon>
        <taxon>Candidatus Woeseibacteriota</taxon>
    </lineage>
</organism>
<comment type="caution">
    <text evidence="1">The sequence shown here is derived from an EMBL/GenBank/DDBJ whole genome shotgun (WGS) entry which is preliminary data.</text>
</comment>
<gene>
    <name evidence="1" type="ORF">A2382_01775</name>
</gene>
<name>A0A1F8CTJ9_9BACT</name>
<accession>A0A1F8CTJ9</accession>